<dbReference type="InterPro" id="IPR036388">
    <property type="entry name" value="WH-like_DNA-bd_sf"/>
</dbReference>
<dbReference type="PANTHER" id="PTHR30346">
    <property type="entry name" value="TRANSCRIPTIONAL DUAL REGULATOR HCAR-RELATED"/>
    <property type="match status" value="1"/>
</dbReference>
<dbReference type="CDD" id="cd08411">
    <property type="entry name" value="PBP2_OxyR"/>
    <property type="match status" value="1"/>
</dbReference>
<reference evidence="7 8" key="2">
    <citation type="journal article" date="2016" name="Genome Announc.">
        <title>Complete Genome Sequence of a Strain of Azospirillum thiophilum Isolated from a Sulfide Spring.</title>
        <authorList>
            <person name="Fomenkov A."/>
            <person name="Vincze T."/>
            <person name="Grabovich M."/>
            <person name="Anton B.P."/>
            <person name="Dubinina G."/>
            <person name="Orlova M."/>
            <person name="Belousova E."/>
            <person name="Roberts R.J."/>
        </authorList>
    </citation>
    <scope>NUCLEOTIDE SEQUENCE [LARGE SCALE GENOMIC DNA]</scope>
    <source>
        <strain evidence="7 8">BV-S</strain>
    </source>
</reference>
<evidence type="ECO:0000256" key="5">
    <source>
        <dbReference type="ARBA" id="ARBA00023163"/>
    </source>
</evidence>
<keyword evidence="8" id="KW-1185">Reference proteome</keyword>
<dbReference type="Gene3D" id="3.40.190.10">
    <property type="entry name" value="Periplasmic binding protein-like II"/>
    <property type="match status" value="2"/>
</dbReference>
<sequence length="315" mass="33738">MTLAGLSLRDLEYVVAVAELRHFGRAAERCAVSQPSLSAQIRKLEETLGLALFERTSRKVLLTPRGEPIVAQARVVLDEARRLMALADGSDGRLTGRLRLAAIHTLGPYLFPHILPPLRSIWPDLTLILSEGRTDALLEELRDGRIDAVLLALPVESDGLVAEPLFFEPFLLAHPIGHRLCGTPDLLLGDLDAGELLLLEEGHCLRDQALAACGLTARGGGVHATGLETLRHMVAAGAGCTLMPLLATRGVDGSTAGVGGLVEYRPFDGGKPPGRVVGLVWRASDPRDRGLRELADLLRRGTPAGTEPLLSQKVD</sequence>
<dbReference type="GO" id="GO:0003677">
    <property type="term" value="F:DNA binding"/>
    <property type="evidence" value="ECO:0007669"/>
    <property type="project" value="UniProtKB-KW"/>
</dbReference>
<dbReference type="KEGG" id="ati:AL072_15280"/>
<evidence type="ECO:0000256" key="1">
    <source>
        <dbReference type="ARBA" id="ARBA00009437"/>
    </source>
</evidence>
<evidence type="ECO:0000256" key="4">
    <source>
        <dbReference type="ARBA" id="ARBA00023159"/>
    </source>
</evidence>
<dbReference type="FunFam" id="1.10.10.10:FF:000001">
    <property type="entry name" value="LysR family transcriptional regulator"/>
    <property type="match status" value="1"/>
</dbReference>
<evidence type="ECO:0000313" key="8">
    <source>
        <dbReference type="Proteomes" id="UP000069935"/>
    </source>
</evidence>
<dbReference type="SUPFAM" id="SSF53850">
    <property type="entry name" value="Periplasmic binding protein-like II"/>
    <property type="match status" value="1"/>
</dbReference>
<dbReference type="EMBL" id="CP012402">
    <property type="protein sequence ID" value="ALG72460.1"/>
    <property type="molecule type" value="Genomic_DNA"/>
</dbReference>
<evidence type="ECO:0000256" key="3">
    <source>
        <dbReference type="ARBA" id="ARBA00023125"/>
    </source>
</evidence>
<evidence type="ECO:0000313" key="7">
    <source>
        <dbReference type="EMBL" id="ALG72460.1"/>
    </source>
</evidence>
<comment type="similarity">
    <text evidence="1">Belongs to the LysR transcriptional regulatory family.</text>
</comment>
<evidence type="ECO:0000259" key="6">
    <source>
        <dbReference type="PROSITE" id="PS50931"/>
    </source>
</evidence>
<dbReference type="PROSITE" id="PS50931">
    <property type="entry name" value="HTH_LYSR"/>
    <property type="match status" value="1"/>
</dbReference>
<accession>A0AAC8ZUJ2</accession>
<dbReference type="GO" id="GO:0003700">
    <property type="term" value="F:DNA-binding transcription factor activity"/>
    <property type="evidence" value="ECO:0007669"/>
    <property type="project" value="InterPro"/>
</dbReference>
<feature type="domain" description="HTH lysR-type" evidence="6">
    <location>
        <begin position="6"/>
        <end position="63"/>
    </location>
</feature>
<proteinExistence type="inferred from homology"/>
<reference evidence="8" key="1">
    <citation type="submission" date="2015-08" db="EMBL/GenBank/DDBJ databases">
        <title>Complete Genome Sequence of Azospirillum thiophilum BV-S.</title>
        <authorList>
            <person name="Fomenkov A."/>
            <person name="Vincze T."/>
            <person name="Grabovich M."/>
            <person name="Dubinina G."/>
            <person name="Orlova M."/>
            <person name="Belousova E."/>
            <person name="Roberts R.J."/>
        </authorList>
    </citation>
    <scope>NUCLEOTIDE SEQUENCE [LARGE SCALE GENOMIC DNA]</scope>
    <source>
        <strain evidence="8">BV-S</strain>
    </source>
</reference>
<dbReference type="InterPro" id="IPR000847">
    <property type="entry name" value="LysR_HTH_N"/>
</dbReference>
<protein>
    <submittedName>
        <fullName evidence="7">LysR family transcriptional regulator</fullName>
    </submittedName>
</protein>
<dbReference type="AlphaFoldDB" id="A0AAC8ZUJ2"/>
<dbReference type="RefSeq" id="WP_045586199.1">
    <property type="nucleotide sequence ID" value="NZ_CP012402.1"/>
</dbReference>
<dbReference type="InterPro" id="IPR036390">
    <property type="entry name" value="WH_DNA-bd_sf"/>
</dbReference>
<dbReference type="GO" id="GO:0032993">
    <property type="term" value="C:protein-DNA complex"/>
    <property type="evidence" value="ECO:0007669"/>
    <property type="project" value="TreeGrafter"/>
</dbReference>
<keyword evidence="2" id="KW-0805">Transcription regulation</keyword>
<dbReference type="InterPro" id="IPR005119">
    <property type="entry name" value="LysR_subst-bd"/>
</dbReference>
<name>A0AAC8ZUJ2_9PROT</name>
<keyword evidence="3" id="KW-0238">DNA-binding</keyword>
<dbReference type="Pfam" id="PF00126">
    <property type="entry name" value="HTH_1"/>
    <property type="match status" value="1"/>
</dbReference>
<dbReference type="Pfam" id="PF03466">
    <property type="entry name" value="LysR_substrate"/>
    <property type="match status" value="1"/>
</dbReference>
<organism evidence="7 8">
    <name type="scientific">Azospirillum thiophilum</name>
    <dbReference type="NCBI Taxonomy" id="528244"/>
    <lineage>
        <taxon>Bacteria</taxon>
        <taxon>Pseudomonadati</taxon>
        <taxon>Pseudomonadota</taxon>
        <taxon>Alphaproteobacteria</taxon>
        <taxon>Rhodospirillales</taxon>
        <taxon>Azospirillaceae</taxon>
        <taxon>Azospirillum</taxon>
    </lineage>
</organism>
<dbReference type="SUPFAM" id="SSF46785">
    <property type="entry name" value="Winged helix' DNA-binding domain"/>
    <property type="match status" value="1"/>
</dbReference>
<gene>
    <name evidence="7" type="ORF">AL072_15280</name>
</gene>
<evidence type="ECO:0000256" key="2">
    <source>
        <dbReference type="ARBA" id="ARBA00023015"/>
    </source>
</evidence>
<dbReference type="Gene3D" id="1.10.10.10">
    <property type="entry name" value="Winged helix-like DNA-binding domain superfamily/Winged helix DNA-binding domain"/>
    <property type="match status" value="1"/>
</dbReference>
<dbReference type="PANTHER" id="PTHR30346:SF26">
    <property type="entry name" value="HYDROGEN PEROXIDE-INDUCIBLE GENES ACTIVATOR"/>
    <property type="match status" value="1"/>
</dbReference>
<dbReference type="PRINTS" id="PR00039">
    <property type="entry name" value="HTHLYSR"/>
</dbReference>
<keyword evidence="4" id="KW-0010">Activator</keyword>
<dbReference type="Proteomes" id="UP000069935">
    <property type="component" value="Chromosome 2"/>
</dbReference>
<keyword evidence="5" id="KW-0804">Transcription</keyword>